<reference evidence="1" key="1">
    <citation type="submission" date="2020-08" db="EMBL/GenBank/DDBJ databases">
        <title>Multicomponent nature underlies the extraordinary mechanical properties of spider dragline silk.</title>
        <authorList>
            <person name="Kono N."/>
            <person name="Nakamura H."/>
            <person name="Mori M."/>
            <person name="Yoshida Y."/>
            <person name="Ohtoshi R."/>
            <person name="Malay A.D."/>
            <person name="Moran D.A.P."/>
            <person name="Tomita M."/>
            <person name="Numata K."/>
            <person name="Arakawa K."/>
        </authorList>
    </citation>
    <scope>NUCLEOTIDE SEQUENCE</scope>
</reference>
<dbReference type="Proteomes" id="UP000886998">
    <property type="component" value="Unassembled WGS sequence"/>
</dbReference>
<gene>
    <name evidence="1" type="ORF">TNIN_201571</name>
</gene>
<dbReference type="AlphaFoldDB" id="A0A8X6XE16"/>
<comment type="caution">
    <text evidence="1">The sequence shown here is derived from an EMBL/GenBank/DDBJ whole genome shotgun (WGS) entry which is preliminary data.</text>
</comment>
<dbReference type="EMBL" id="BMAV01008346">
    <property type="protein sequence ID" value="GFY51875.1"/>
    <property type="molecule type" value="Genomic_DNA"/>
</dbReference>
<name>A0A8X6XE16_9ARAC</name>
<keyword evidence="2" id="KW-1185">Reference proteome</keyword>
<proteinExistence type="predicted"/>
<protein>
    <submittedName>
        <fullName evidence="1">Uncharacterized protein</fullName>
    </submittedName>
</protein>
<accession>A0A8X6XE16</accession>
<sequence length="97" mass="10381">MSTHSTSAFDTGIGSDCVSAHCFEADLWFVDGVNILKLAKSTKRSPLFKYSIGGSDSGRIGKSADTPTLFAGSFGTIPRLLKTLTDFGRFSQNPFVP</sequence>
<organism evidence="1 2">
    <name type="scientific">Trichonephila inaurata madagascariensis</name>
    <dbReference type="NCBI Taxonomy" id="2747483"/>
    <lineage>
        <taxon>Eukaryota</taxon>
        <taxon>Metazoa</taxon>
        <taxon>Ecdysozoa</taxon>
        <taxon>Arthropoda</taxon>
        <taxon>Chelicerata</taxon>
        <taxon>Arachnida</taxon>
        <taxon>Araneae</taxon>
        <taxon>Araneomorphae</taxon>
        <taxon>Entelegynae</taxon>
        <taxon>Araneoidea</taxon>
        <taxon>Nephilidae</taxon>
        <taxon>Trichonephila</taxon>
        <taxon>Trichonephila inaurata</taxon>
    </lineage>
</organism>
<evidence type="ECO:0000313" key="2">
    <source>
        <dbReference type="Proteomes" id="UP000886998"/>
    </source>
</evidence>
<evidence type="ECO:0000313" key="1">
    <source>
        <dbReference type="EMBL" id="GFY51875.1"/>
    </source>
</evidence>